<evidence type="ECO:0000313" key="3">
    <source>
        <dbReference type="Proteomes" id="UP000268192"/>
    </source>
</evidence>
<dbReference type="KEGG" id="abaw:D5400_11405"/>
<organism evidence="2 3">
    <name type="scientific">Georhizobium profundi</name>
    <dbReference type="NCBI Taxonomy" id="2341112"/>
    <lineage>
        <taxon>Bacteria</taxon>
        <taxon>Pseudomonadati</taxon>
        <taxon>Pseudomonadota</taxon>
        <taxon>Alphaproteobacteria</taxon>
        <taxon>Hyphomicrobiales</taxon>
        <taxon>Rhizobiaceae</taxon>
        <taxon>Georhizobium</taxon>
    </lineage>
</organism>
<dbReference type="AlphaFoldDB" id="A0A3Q8XNX7"/>
<reference evidence="2 3" key="1">
    <citation type="submission" date="2018-09" db="EMBL/GenBank/DDBJ databases">
        <title>Marinorhizobium profundi gen. nov., sp. nov., isolated from a deep-sea sediment sample from the New Britain Trench and proposal of Marinorhizobiaceae fam. nov. in the order Rhizobiales of the class Alphaproteobacteria.</title>
        <authorList>
            <person name="Cao J."/>
        </authorList>
    </citation>
    <scope>NUCLEOTIDE SEQUENCE [LARGE SCALE GENOMIC DNA]</scope>
    <source>
        <strain evidence="2 3">WS11</strain>
    </source>
</reference>
<evidence type="ECO:0000313" key="2">
    <source>
        <dbReference type="EMBL" id="AZN71797.1"/>
    </source>
</evidence>
<dbReference type="Proteomes" id="UP000268192">
    <property type="component" value="Chromosome"/>
</dbReference>
<dbReference type="OrthoDB" id="7624353at2"/>
<proteinExistence type="predicted"/>
<keyword evidence="3" id="KW-1185">Reference proteome</keyword>
<gene>
    <name evidence="2" type="ORF">D5400_11405</name>
</gene>
<feature type="region of interest" description="Disordered" evidence="1">
    <location>
        <begin position="172"/>
        <end position="201"/>
    </location>
</feature>
<sequence length="350" mass="37901">MRILRRFRQEKSGQFGILFGLLLVPVAGAAGLAVDYTKASNIRFQMKHEADKIALAVAANGVNADDAALLDGFRSNLSDRFAFRGDLADVVLDGEWVSISDFQVTAALTMRTSIGSILQTGPVSIGATSTARYKGAAYVYTAPKVAQLDPEAWDYNRVSVYCFDARKAADAKANAGGGRGGSSANGDKSPGRSQMTPIADNNGGHYNVEMPVCGAGEALSLKLWNVREAKHYGDDPDKSTRRQYTYYTDTVIENGVESYDLGGLRLVETVLCDTFEQCKPKSRGGVIPEGKNRNPQISTAACAPGKFRYYGFEDRPPENGGSDRDYDDIRVIIECPVEVLVGPETVRLVQ</sequence>
<dbReference type="RefSeq" id="WP_126010116.1">
    <property type="nucleotide sequence ID" value="NZ_CP032509.1"/>
</dbReference>
<evidence type="ECO:0000256" key="1">
    <source>
        <dbReference type="SAM" id="MobiDB-lite"/>
    </source>
</evidence>
<accession>A0A3Q8XNX7</accession>
<name>A0A3Q8XNX7_9HYPH</name>
<protein>
    <submittedName>
        <fullName evidence="2">Uncharacterized protein</fullName>
    </submittedName>
</protein>
<dbReference type="EMBL" id="CP032509">
    <property type="protein sequence ID" value="AZN71797.1"/>
    <property type="molecule type" value="Genomic_DNA"/>
</dbReference>